<dbReference type="SUPFAM" id="SSF47384">
    <property type="entry name" value="Homodimeric domain of signal transducing histidine kinase"/>
    <property type="match status" value="1"/>
</dbReference>
<proteinExistence type="predicted"/>
<dbReference type="CDD" id="cd00075">
    <property type="entry name" value="HATPase"/>
    <property type="match status" value="1"/>
</dbReference>
<dbReference type="Gene3D" id="3.30.565.10">
    <property type="entry name" value="Histidine kinase-like ATPase, C-terminal domain"/>
    <property type="match status" value="1"/>
</dbReference>
<dbReference type="Proteomes" id="UP000190341">
    <property type="component" value="Unassembled WGS sequence"/>
</dbReference>
<keyword evidence="6" id="KW-0808">Transferase</keyword>
<sequence length="370" mass="40070">MRLADFIEQRRAQILDGAEEFARTQAPLGLELDAAALRNHLPQVLDAIVIDLRSRQSSVEQKAKSEGLAPKSSGPESAATSHGRTRAQGGFDVNSMVAEYRALRAAVIRLWSADAALVAASLDDMIRFNEAMDQAVAESLAEFSREVEMWRHVFLGALGHDLRGPLSVVMFTADQLALSTQGTQSAKKVSRLVSGAAHMRKLLDELLDYSKSELGIAMTLHRSPCDLATEIREEVSSLSTIIPNMAVRFTDNGPCEGHFDCVRMREAIHNLVANAAKYGDEASTILVSVTSDVEEVQVAVTNSGESIPESVLGSMFDPLRRGVKKASNGENSSLGLGLFIVREIVQAHGGEVSATSIERQTQFVITLPRS</sequence>
<organism evidence="6 7">
    <name type="scientific">Pseudoxanthomonas indica</name>
    <dbReference type="NCBI Taxonomy" id="428993"/>
    <lineage>
        <taxon>Bacteria</taxon>
        <taxon>Pseudomonadati</taxon>
        <taxon>Pseudomonadota</taxon>
        <taxon>Gammaproteobacteria</taxon>
        <taxon>Lysobacterales</taxon>
        <taxon>Lysobacteraceae</taxon>
        <taxon>Pseudoxanthomonas</taxon>
    </lineage>
</organism>
<keyword evidence="6" id="KW-0418">Kinase</keyword>
<keyword evidence="7" id="KW-1185">Reference proteome</keyword>
<dbReference type="SMART" id="SM00387">
    <property type="entry name" value="HATPase_c"/>
    <property type="match status" value="1"/>
</dbReference>
<dbReference type="PANTHER" id="PTHR43547:SF2">
    <property type="entry name" value="HYBRID SIGNAL TRANSDUCTION HISTIDINE KINASE C"/>
    <property type="match status" value="1"/>
</dbReference>
<dbReference type="PANTHER" id="PTHR43547">
    <property type="entry name" value="TWO-COMPONENT HISTIDINE KINASE"/>
    <property type="match status" value="1"/>
</dbReference>
<dbReference type="OrthoDB" id="8807260at2"/>
<dbReference type="Gene3D" id="1.10.287.130">
    <property type="match status" value="1"/>
</dbReference>
<dbReference type="EMBL" id="FUZV01000001">
    <property type="protein sequence ID" value="SKC48708.1"/>
    <property type="molecule type" value="Genomic_DNA"/>
</dbReference>
<name>A0A1T5JBS9_9GAMM</name>
<comment type="catalytic activity">
    <reaction evidence="1">
        <text>ATP + protein L-histidine = ADP + protein N-phospho-L-histidine.</text>
        <dbReference type="EC" id="2.7.13.3"/>
    </reaction>
</comment>
<dbReference type="SUPFAM" id="SSF55874">
    <property type="entry name" value="ATPase domain of HSP90 chaperone/DNA topoisomerase II/histidine kinase"/>
    <property type="match status" value="1"/>
</dbReference>
<dbReference type="PRINTS" id="PR00344">
    <property type="entry name" value="BCTRLSENSOR"/>
</dbReference>
<dbReference type="InterPro" id="IPR005467">
    <property type="entry name" value="His_kinase_dom"/>
</dbReference>
<evidence type="ECO:0000256" key="1">
    <source>
        <dbReference type="ARBA" id="ARBA00000085"/>
    </source>
</evidence>
<dbReference type="Pfam" id="PF02518">
    <property type="entry name" value="HATPase_c"/>
    <property type="match status" value="1"/>
</dbReference>
<feature type="region of interest" description="Disordered" evidence="4">
    <location>
        <begin position="61"/>
        <end position="87"/>
    </location>
</feature>
<dbReference type="AlphaFoldDB" id="A0A1T5JBS9"/>
<feature type="domain" description="Histidine kinase" evidence="5">
    <location>
        <begin position="157"/>
        <end position="370"/>
    </location>
</feature>
<dbReference type="InterPro" id="IPR036890">
    <property type="entry name" value="HATPase_C_sf"/>
</dbReference>
<dbReference type="CDD" id="cd00082">
    <property type="entry name" value="HisKA"/>
    <property type="match status" value="1"/>
</dbReference>
<gene>
    <name evidence="6" type="ORF">SAMN06296058_0676</name>
</gene>
<evidence type="ECO:0000256" key="3">
    <source>
        <dbReference type="ARBA" id="ARBA00022553"/>
    </source>
</evidence>
<evidence type="ECO:0000256" key="2">
    <source>
        <dbReference type="ARBA" id="ARBA00012438"/>
    </source>
</evidence>
<dbReference type="RefSeq" id="WP_079723055.1">
    <property type="nucleotide sequence ID" value="NZ_BMCL01000003.1"/>
</dbReference>
<keyword evidence="3" id="KW-0597">Phosphoprotein</keyword>
<dbReference type="GO" id="GO:0000155">
    <property type="term" value="F:phosphorelay sensor kinase activity"/>
    <property type="evidence" value="ECO:0007669"/>
    <property type="project" value="InterPro"/>
</dbReference>
<evidence type="ECO:0000313" key="6">
    <source>
        <dbReference type="EMBL" id="SKC48708.1"/>
    </source>
</evidence>
<dbReference type="EC" id="2.7.13.3" evidence="2"/>
<dbReference type="PROSITE" id="PS50109">
    <property type="entry name" value="HIS_KIN"/>
    <property type="match status" value="1"/>
</dbReference>
<accession>A0A1T5JBS9</accession>
<reference evidence="6 7" key="1">
    <citation type="submission" date="2017-02" db="EMBL/GenBank/DDBJ databases">
        <authorList>
            <person name="Peterson S.W."/>
        </authorList>
    </citation>
    <scope>NUCLEOTIDE SEQUENCE [LARGE SCALE GENOMIC DNA]</scope>
    <source>
        <strain evidence="6 7">P15</strain>
    </source>
</reference>
<dbReference type="SMART" id="SM00388">
    <property type="entry name" value="HisKA"/>
    <property type="match status" value="1"/>
</dbReference>
<dbReference type="InterPro" id="IPR003661">
    <property type="entry name" value="HisK_dim/P_dom"/>
</dbReference>
<dbReference type="InterPro" id="IPR036097">
    <property type="entry name" value="HisK_dim/P_sf"/>
</dbReference>
<protein>
    <recommendedName>
        <fullName evidence="2">histidine kinase</fullName>
        <ecNumber evidence="2">2.7.13.3</ecNumber>
    </recommendedName>
</protein>
<dbReference type="STRING" id="428993.SAMN06296058_0676"/>
<dbReference type="InterPro" id="IPR003594">
    <property type="entry name" value="HATPase_dom"/>
</dbReference>
<dbReference type="Pfam" id="PF00512">
    <property type="entry name" value="HisKA"/>
    <property type="match status" value="1"/>
</dbReference>
<dbReference type="InterPro" id="IPR004358">
    <property type="entry name" value="Sig_transdc_His_kin-like_C"/>
</dbReference>
<evidence type="ECO:0000313" key="7">
    <source>
        <dbReference type="Proteomes" id="UP000190341"/>
    </source>
</evidence>
<evidence type="ECO:0000256" key="4">
    <source>
        <dbReference type="SAM" id="MobiDB-lite"/>
    </source>
</evidence>
<evidence type="ECO:0000259" key="5">
    <source>
        <dbReference type="PROSITE" id="PS50109"/>
    </source>
</evidence>